<dbReference type="PROSITE" id="PS01319">
    <property type="entry name" value="RBFA"/>
    <property type="match status" value="1"/>
</dbReference>
<protein>
    <recommendedName>
        <fullName evidence="2">Ribosome-binding factor A</fullName>
    </recommendedName>
</protein>
<dbReference type="RefSeq" id="WP_179854021.1">
    <property type="nucleotide sequence ID" value="NZ_JAMBJK010000005.1"/>
</dbReference>
<dbReference type="HAMAP" id="MF_00003">
    <property type="entry name" value="RbfA"/>
    <property type="match status" value="1"/>
</dbReference>
<organism evidence="3 4">
    <name type="scientific">Bombilactobacillus mellifer</name>
    <dbReference type="NCBI Taxonomy" id="1218492"/>
    <lineage>
        <taxon>Bacteria</taxon>
        <taxon>Bacillati</taxon>
        <taxon>Bacillota</taxon>
        <taxon>Bacilli</taxon>
        <taxon>Lactobacillales</taxon>
        <taxon>Lactobacillaceae</taxon>
        <taxon>Bombilactobacillus</taxon>
    </lineage>
</organism>
<evidence type="ECO:0000313" key="4">
    <source>
        <dbReference type="Proteomes" id="UP000033558"/>
    </source>
</evidence>
<proteinExistence type="inferred from homology"/>
<comment type="similarity">
    <text evidence="2">Belongs to the RbfA family.</text>
</comment>
<keyword evidence="4" id="KW-1185">Reference proteome</keyword>
<evidence type="ECO:0000256" key="2">
    <source>
        <dbReference type="HAMAP-Rule" id="MF_00003"/>
    </source>
</evidence>
<dbReference type="STRING" id="1218492.JG30_07190"/>
<dbReference type="Proteomes" id="UP000033558">
    <property type="component" value="Unassembled WGS sequence"/>
</dbReference>
<comment type="caution">
    <text evidence="3">The sequence shown here is derived from an EMBL/GenBank/DDBJ whole genome shotgun (WGS) entry which is preliminary data.</text>
</comment>
<comment type="subcellular location">
    <subcellularLocation>
        <location evidence="2">Cytoplasm</location>
    </subcellularLocation>
</comment>
<dbReference type="InterPro" id="IPR023799">
    <property type="entry name" value="RbfA_dom_sf"/>
</dbReference>
<dbReference type="PANTHER" id="PTHR33515">
    <property type="entry name" value="RIBOSOME-BINDING FACTOR A, CHLOROPLASTIC-RELATED"/>
    <property type="match status" value="1"/>
</dbReference>
<reference evidence="3 4" key="1">
    <citation type="submission" date="2015-01" db="EMBL/GenBank/DDBJ databases">
        <title>Comparative genomics of the lactic acid bacteria isolated from the honey bee gut.</title>
        <authorList>
            <person name="Ellegaard K.M."/>
            <person name="Tamarit D."/>
            <person name="Javelind E."/>
            <person name="Olofsson T."/>
            <person name="Andersson S.G."/>
            <person name="Vasquez A."/>
        </authorList>
    </citation>
    <scope>NUCLEOTIDE SEQUENCE [LARGE SCALE GENOMIC DNA]</scope>
    <source>
        <strain evidence="3 4">Bin4</strain>
    </source>
</reference>
<sequence>MQHRVGRLEQEIQREVNDLLLKQVRDPRVQGITITGVEVTGDLQQATIYFSILADQASAATRALAGLNHAKGLIRRELGHRLSIYKTPEIFFKQDQSIRYGEHIDQLLKQLHEREQ</sequence>
<dbReference type="GO" id="GO:0005829">
    <property type="term" value="C:cytosol"/>
    <property type="evidence" value="ECO:0007669"/>
    <property type="project" value="TreeGrafter"/>
</dbReference>
<dbReference type="GO" id="GO:0030490">
    <property type="term" value="P:maturation of SSU-rRNA"/>
    <property type="evidence" value="ECO:0007669"/>
    <property type="project" value="UniProtKB-UniRule"/>
</dbReference>
<keyword evidence="2" id="KW-0963">Cytoplasm</keyword>
<name>A0A0F4LW34_9LACO</name>
<dbReference type="InterPro" id="IPR020053">
    <property type="entry name" value="Ribosome-bd_factorA_CS"/>
</dbReference>
<comment type="subunit">
    <text evidence="2">Monomer. Binds 30S ribosomal subunits, but not 50S ribosomal subunits or 70S ribosomes.</text>
</comment>
<dbReference type="GO" id="GO:0043024">
    <property type="term" value="F:ribosomal small subunit binding"/>
    <property type="evidence" value="ECO:0007669"/>
    <property type="project" value="TreeGrafter"/>
</dbReference>
<dbReference type="SUPFAM" id="SSF89919">
    <property type="entry name" value="Ribosome-binding factor A, RbfA"/>
    <property type="match status" value="1"/>
</dbReference>
<comment type="function">
    <text evidence="2">One of several proteins that assist in the late maturation steps of the functional core of the 30S ribosomal subunit. Associates with free 30S ribosomal subunits (but not with 30S subunits that are part of 70S ribosomes or polysomes). Required for efficient processing of 16S rRNA. May interact with the 5'-terminal helix region of 16S rRNA.</text>
</comment>
<dbReference type="HOGENOM" id="CLU_089475_3_0_9"/>
<gene>
    <name evidence="2 3" type="primary">rbfA</name>
    <name evidence="3" type="ORF">JG30_07190</name>
</gene>
<keyword evidence="1 2" id="KW-0690">Ribosome biogenesis</keyword>
<evidence type="ECO:0000313" key="3">
    <source>
        <dbReference type="EMBL" id="KJY62504.1"/>
    </source>
</evidence>
<evidence type="ECO:0000256" key="1">
    <source>
        <dbReference type="ARBA" id="ARBA00022517"/>
    </source>
</evidence>
<accession>A0A0F4LW34</accession>
<dbReference type="NCBIfam" id="TIGR00082">
    <property type="entry name" value="rbfA"/>
    <property type="match status" value="1"/>
</dbReference>
<dbReference type="InterPro" id="IPR015946">
    <property type="entry name" value="KH_dom-like_a/b"/>
</dbReference>
<dbReference type="Pfam" id="PF02033">
    <property type="entry name" value="RBFA"/>
    <property type="match status" value="1"/>
</dbReference>
<dbReference type="InterPro" id="IPR000238">
    <property type="entry name" value="RbfA"/>
</dbReference>
<dbReference type="AlphaFoldDB" id="A0A0F4LW34"/>
<dbReference type="PATRIC" id="fig|1218492.5.peg.855"/>
<dbReference type="EMBL" id="JXJQ01000006">
    <property type="protein sequence ID" value="KJY62504.1"/>
    <property type="molecule type" value="Genomic_DNA"/>
</dbReference>
<dbReference type="Gene3D" id="3.30.300.20">
    <property type="match status" value="1"/>
</dbReference>
<dbReference type="PANTHER" id="PTHR33515:SF1">
    <property type="entry name" value="RIBOSOME-BINDING FACTOR A, CHLOROPLASTIC-RELATED"/>
    <property type="match status" value="1"/>
</dbReference>